<evidence type="ECO:0000256" key="1">
    <source>
        <dbReference type="ARBA" id="ARBA00006410"/>
    </source>
</evidence>
<proteinExistence type="inferred from homology"/>
<dbReference type="OMA" id="ATHGMFQ"/>
<dbReference type="PANTHER" id="PTHR31530">
    <property type="entry name" value="MAJOR INTRINSICALLY DISORDERED NOTCH2-BINDING RECEPTOR 1 MINAR1 FAMILY MEMBER"/>
    <property type="match status" value="1"/>
</dbReference>
<accession>A0A3Q2CDL0</accession>
<evidence type="ECO:0000313" key="9">
    <source>
        <dbReference type="Proteomes" id="UP000265020"/>
    </source>
</evidence>
<reference evidence="8" key="2">
    <citation type="submission" date="2025-09" db="UniProtKB">
        <authorList>
            <consortium name="Ensembl"/>
        </authorList>
    </citation>
    <scope>IDENTIFICATION</scope>
</reference>
<organism evidence="8 9">
    <name type="scientific">Cyprinodon variegatus</name>
    <name type="common">Sheepshead minnow</name>
    <dbReference type="NCBI Taxonomy" id="28743"/>
    <lineage>
        <taxon>Eukaryota</taxon>
        <taxon>Metazoa</taxon>
        <taxon>Chordata</taxon>
        <taxon>Craniata</taxon>
        <taxon>Vertebrata</taxon>
        <taxon>Euteleostomi</taxon>
        <taxon>Actinopterygii</taxon>
        <taxon>Neopterygii</taxon>
        <taxon>Teleostei</taxon>
        <taxon>Neoteleostei</taxon>
        <taxon>Acanthomorphata</taxon>
        <taxon>Ovalentaria</taxon>
        <taxon>Atherinomorphae</taxon>
        <taxon>Cyprinodontiformes</taxon>
        <taxon>Cyprinodontidae</taxon>
        <taxon>Cyprinodon</taxon>
    </lineage>
</organism>
<feature type="domain" description="Major intrinsically disordered Notch2-binding receptor 1-like C-terminal" evidence="7">
    <location>
        <begin position="41"/>
        <end position="189"/>
    </location>
</feature>
<dbReference type="AlphaFoldDB" id="A0A3Q2CDL0"/>
<evidence type="ECO:0000256" key="2">
    <source>
        <dbReference type="ARBA" id="ARBA00022692"/>
    </source>
</evidence>
<evidence type="ECO:0000259" key="7">
    <source>
        <dbReference type="Pfam" id="PF06789"/>
    </source>
</evidence>
<comment type="subcellular location">
    <subcellularLocation>
        <location evidence="5">Endomembrane system</location>
        <topology evidence="5">Single-pass membrane protein</topology>
    </subcellularLocation>
</comment>
<evidence type="ECO:0000256" key="5">
    <source>
        <dbReference type="ARBA" id="ARBA00037847"/>
    </source>
</evidence>
<feature type="transmembrane region" description="Helical" evidence="6">
    <location>
        <begin position="169"/>
        <end position="190"/>
    </location>
</feature>
<reference evidence="8" key="1">
    <citation type="submission" date="2025-08" db="UniProtKB">
        <authorList>
            <consortium name="Ensembl"/>
        </authorList>
    </citation>
    <scope>IDENTIFICATION</scope>
</reference>
<protein>
    <submittedName>
        <fullName evidence="8">Membrane integral NOTCH2 associated receptor 2</fullName>
    </submittedName>
</protein>
<dbReference type="GeneTree" id="ENSGT00530000063851"/>
<name>A0A3Q2CDL0_CYPVA</name>
<keyword evidence="9" id="KW-1185">Reference proteome</keyword>
<evidence type="ECO:0000313" key="8">
    <source>
        <dbReference type="Ensembl" id="ENSCVAP00000003048.1"/>
    </source>
</evidence>
<dbReference type="InterPro" id="IPR039706">
    <property type="entry name" value="MINAR1-like"/>
</dbReference>
<dbReference type="Proteomes" id="UP000265020">
    <property type="component" value="Unassembled WGS sequence"/>
</dbReference>
<dbReference type="InterPro" id="IPR009626">
    <property type="entry name" value="MINAR1-like_C"/>
</dbReference>
<comment type="similarity">
    <text evidence="1">Belongs to the MINAR family.</text>
</comment>
<dbReference type="PANTHER" id="PTHR31530:SF4">
    <property type="entry name" value="MAJOR INTRINSICALLY DISORDERED NOTCH2-BINDING RECEPTOR 1-LIKE"/>
    <property type="match status" value="1"/>
</dbReference>
<dbReference type="Ensembl" id="ENSCVAT00000010689.1">
    <property type="protein sequence ID" value="ENSCVAP00000003048.1"/>
    <property type="gene ID" value="ENSCVAG00000004206.1"/>
</dbReference>
<keyword evidence="4 6" id="KW-0472">Membrane</keyword>
<dbReference type="Pfam" id="PF06789">
    <property type="entry name" value="MINAR1_C"/>
    <property type="match status" value="1"/>
</dbReference>
<sequence>MDISVLPNSNHPERLLQLDVGMLDARRGLSQVGAIVSSQRRWQNRVYWQREQTAQPGSQRFTEGRSVAFVDRYLEKHITPVTLKSNIKTNPLYLEMKDRDMVDSEEFRPSWTIQEYDSQTIHGNLADYSKDEKSAKDLDFWLEDLYTPGFDSLLKRKEAEQRRKRLSRILPLVVVLLCVCLTVIIVPVLLNK</sequence>
<evidence type="ECO:0000256" key="3">
    <source>
        <dbReference type="ARBA" id="ARBA00022989"/>
    </source>
</evidence>
<keyword evidence="3 6" id="KW-1133">Transmembrane helix</keyword>
<evidence type="ECO:0000256" key="4">
    <source>
        <dbReference type="ARBA" id="ARBA00023136"/>
    </source>
</evidence>
<keyword evidence="2 6" id="KW-0812">Transmembrane</keyword>
<dbReference type="GO" id="GO:0012505">
    <property type="term" value="C:endomembrane system"/>
    <property type="evidence" value="ECO:0007669"/>
    <property type="project" value="UniProtKB-SubCell"/>
</dbReference>
<evidence type="ECO:0000256" key="6">
    <source>
        <dbReference type="SAM" id="Phobius"/>
    </source>
</evidence>